<evidence type="ECO:0000256" key="1">
    <source>
        <dbReference type="SAM" id="Phobius"/>
    </source>
</evidence>
<accession>A0A5C8E924</accession>
<evidence type="ECO:0000313" key="2">
    <source>
        <dbReference type="EMBL" id="TXJ33544.1"/>
    </source>
</evidence>
<reference evidence="2 3" key="1">
    <citation type="journal article" date="1992" name="Lakartidningen">
        <title>[Penicillin V and not amoxicillin is the first choice preparation in acute otitis].</title>
        <authorList>
            <person name="Kamme C."/>
            <person name="Lundgren K."/>
            <person name="Prellner K."/>
        </authorList>
    </citation>
    <scope>NUCLEOTIDE SEQUENCE [LARGE SCALE GENOMIC DNA]</scope>
    <source>
        <strain evidence="2 3">PC5538III-lc</strain>
    </source>
</reference>
<keyword evidence="1" id="KW-1133">Transmembrane helix</keyword>
<evidence type="ECO:0008006" key="4">
    <source>
        <dbReference type="Google" id="ProtNLM"/>
    </source>
</evidence>
<feature type="transmembrane region" description="Helical" evidence="1">
    <location>
        <begin position="34"/>
        <end position="55"/>
    </location>
</feature>
<dbReference type="Proteomes" id="UP000324707">
    <property type="component" value="Unassembled WGS sequence"/>
</dbReference>
<gene>
    <name evidence="2" type="ORF">EPJ69_03975</name>
</gene>
<proteinExistence type="predicted"/>
<organism evidence="2 3">
    <name type="scientific">Brachyspira aalborgi</name>
    <dbReference type="NCBI Taxonomy" id="29522"/>
    <lineage>
        <taxon>Bacteria</taxon>
        <taxon>Pseudomonadati</taxon>
        <taxon>Spirochaetota</taxon>
        <taxon>Spirochaetia</taxon>
        <taxon>Brachyspirales</taxon>
        <taxon>Brachyspiraceae</taxon>
        <taxon>Brachyspira</taxon>
    </lineage>
</organism>
<keyword evidence="1" id="KW-0812">Transmembrane</keyword>
<dbReference type="AlphaFoldDB" id="A0A5C8E924"/>
<dbReference type="RefSeq" id="WP_147736269.1">
    <property type="nucleotide sequence ID" value="NZ_SAXX01000011.1"/>
</dbReference>
<keyword evidence="1" id="KW-0472">Membrane</keyword>
<name>A0A5C8E924_9SPIR</name>
<dbReference type="EMBL" id="SAXX01000011">
    <property type="protein sequence ID" value="TXJ33544.1"/>
    <property type="molecule type" value="Genomic_DNA"/>
</dbReference>
<evidence type="ECO:0000313" key="3">
    <source>
        <dbReference type="Proteomes" id="UP000324707"/>
    </source>
</evidence>
<sequence length="176" mass="20204">MMRFLSSGIFWGFIVILFGVGILLKSVFHVNIPFFKILIGIIVILFGVSIIFNAINSTRRNNTVFREYNFNFGTIEKEYNIVFSKGVFDFTNFNFSNYHGEFIKINSAFSKSEIYLSRNFEYEIRADSVFGVVRLPNGESVSFGNIARLENAENSGLKRINLHVSSVFSETKILYK</sequence>
<protein>
    <recommendedName>
        <fullName evidence="4">Cell wall-active antibiotics response LiaF-like C-terminal domain-containing protein</fullName>
    </recommendedName>
</protein>
<comment type="caution">
    <text evidence="2">The sequence shown here is derived from an EMBL/GenBank/DDBJ whole genome shotgun (WGS) entry which is preliminary data.</text>
</comment>
<feature type="transmembrane region" description="Helical" evidence="1">
    <location>
        <begin position="9"/>
        <end position="28"/>
    </location>
</feature>